<sequence>MKSIISVFLLIGSLSYAQFALSDCNYPKMNIDIPNGANATMEDMVAAQGAFKSYNAAMNSYLTCLDDELALVSEDLDIYPDIKK</sequence>
<dbReference type="AlphaFoldDB" id="A0A383EVG1"/>
<evidence type="ECO:0000313" key="1">
    <source>
        <dbReference type="EMBL" id="SVE60922.1"/>
    </source>
</evidence>
<dbReference type="EMBL" id="UINC01229273">
    <property type="protein sequence ID" value="SVE60922.1"/>
    <property type="molecule type" value="Genomic_DNA"/>
</dbReference>
<protein>
    <recommendedName>
        <fullName evidence="2">Imelysin-like domain-containing protein</fullName>
    </recommendedName>
</protein>
<proteinExistence type="predicted"/>
<feature type="non-terminal residue" evidence="1">
    <location>
        <position position="84"/>
    </location>
</feature>
<accession>A0A383EVG1</accession>
<name>A0A383EVG1_9ZZZZ</name>
<evidence type="ECO:0008006" key="2">
    <source>
        <dbReference type="Google" id="ProtNLM"/>
    </source>
</evidence>
<gene>
    <name evidence="1" type="ORF">METZ01_LOCUS513776</name>
</gene>
<organism evidence="1">
    <name type="scientific">marine metagenome</name>
    <dbReference type="NCBI Taxonomy" id="408172"/>
    <lineage>
        <taxon>unclassified sequences</taxon>
        <taxon>metagenomes</taxon>
        <taxon>ecological metagenomes</taxon>
    </lineage>
</organism>
<reference evidence="1" key="1">
    <citation type="submission" date="2018-05" db="EMBL/GenBank/DDBJ databases">
        <authorList>
            <person name="Lanie J.A."/>
            <person name="Ng W.-L."/>
            <person name="Kazmierczak K.M."/>
            <person name="Andrzejewski T.M."/>
            <person name="Davidsen T.M."/>
            <person name="Wayne K.J."/>
            <person name="Tettelin H."/>
            <person name="Glass J.I."/>
            <person name="Rusch D."/>
            <person name="Podicherti R."/>
            <person name="Tsui H.-C.T."/>
            <person name="Winkler M.E."/>
        </authorList>
    </citation>
    <scope>NUCLEOTIDE SEQUENCE</scope>
</reference>